<feature type="compositionally biased region" description="Low complexity" evidence="1">
    <location>
        <begin position="52"/>
        <end position="70"/>
    </location>
</feature>
<feature type="signal peptide" evidence="2">
    <location>
        <begin position="1"/>
        <end position="24"/>
    </location>
</feature>
<evidence type="ECO:0000313" key="3">
    <source>
        <dbReference type="EMBL" id="MFI7445105.1"/>
    </source>
</evidence>
<feature type="compositionally biased region" description="Basic and acidic residues" evidence="1">
    <location>
        <begin position="680"/>
        <end position="689"/>
    </location>
</feature>
<evidence type="ECO:0000256" key="2">
    <source>
        <dbReference type="SAM" id="SignalP"/>
    </source>
</evidence>
<feature type="region of interest" description="Disordered" evidence="1">
    <location>
        <begin position="46"/>
        <end position="102"/>
    </location>
</feature>
<proteinExistence type="predicted"/>
<evidence type="ECO:0000256" key="1">
    <source>
        <dbReference type="SAM" id="MobiDB-lite"/>
    </source>
</evidence>
<sequence>MPRFPRHVLVRVLASASLAGTTLAATPAAVHAGPVGWVAGPAVTSPVRDGGTPTAGVRVRPVPGVRKPAGAAVDVPREPSLALREPGDHGTGPAASEVTTPAGPGLVREIEREAAEQVGGRGPDVGDVLPDTARARPLPLQAPARKVLGALGLPGGSGAASTGTGPAYRLCVRGPGVPVSCSATRLVATPVAADVTGDGVPDLAAVLTPAAAPRAAAAGLAFAVRRLPGAAGRLRALVWAEYDGRVAVGFDGRRRGAELPEAERGTFTVDLSGSRVTANVRRTRPGATAAVVAGLIGRTAVSLRQTPATEKLTVDASLGATSRDPAGRDLADGDSAGRDASGAEPTGRDGVSLALDASAPAAVEAVAVQRGRYTRALLDRMPARARVELARGDAGSVRVRFTGPSAVRRAELRTYHYRDGRLSRAASVEVRRAPPSLTAAYAPEGTEDGTRTLTVDSGRSGAGSARLLYYDRASAGTVLRAELEDLPAKVRLVHDPARHRLAQTTSSPLGRLAVVLQRGGGALATPGGHHLTMIKNGPALGVSARLAGLAGFDVTYGARPRARLEVRPSDRPFTGAAGLDGVHVAGVEVSNLPRTLEVDLDPVAGRAVYRAGGPVRRARAAYTGLKAGPTFDGTVLGLRGEVEASWTLGERPAAEVTTSSRLRAVRLHAGRAPVPASREAATHERDLRGGDAPGEGMRGGDLRGGDVRGGGVQGGDLRGGDSRGEGVRGEGVWAEVRGLRGKARLVADTGARTLTWTATGPVDSVSALARAHVRGRDVRAAARVTGVPARFDASWDPAGYRFRGLSGPLGSAAVAVTNHDGAQAPTGPHLAAHYDEASGDLDASVLVKGLSRVEFGPAGSGFAAAFRAARQTIALDTDVTRGDLRFGALGRLGPVPGRLAVSVDGGALTYTGSRLDVRARAWLGKAAALRGLPPAPAVAGGVSVVDGGCAVGSAGCAPGPFCVGERGCFAVRGHLDVTGLPERITVDATRKTFTFAGYRPAGDRLGLYLRSTVLAPVPVEARVTVAGLPRTVTAMSLGPFEVAGGAVRAAYRVEPAATLGSLTVHAEAGGLRGRLAVDPVPAALSVQAAYGPRTRVRVRNSAAVRRLSAAVTVPGAGTGEARFGDVPAVFGVDADAVAGEVRAPAVTYRAEGGASTLDGHLAVQGGLVDRAGRLGALSLAVADLAADTTVRLVPGGGLDLVSRPVPTKRVELHAGVTIDPVARQRFTAGKEVPHTGGLLTYHLAGDLALGRSTIDDLSLTVRRLSWLRVRPGKVPFGLKAPAALGYVAPAFEGGYGRLDLAAKGVDLRPDVRLDARLSRKVGADVFRESVRLGPVTSLAPRRYDQRMRRVSARQEISAAGVRLACLTVDARPGFAGARSGETITLRGSDGPQMVSLLDPGGRVPDYAVDLLTHFMSPFPGAEWKVSGARAGRCASGRPAR</sequence>
<feature type="chain" id="PRO_5046088456" evidence="2">
    <location>
        <begin position="25"/>
        <end position="1440"/>
    </location>
</feature>
<reference evidence="3 4" key="1">
    <citation type="submission" date="2024-10" db="EMBL/GenBank/DDBJ databases">
        <title>The Natural Products Discovery Center: Release of the First 8490 Sequenced Strains for Exploring Actinobacteria Biosynthetic Diversity.</title>
        <authorList>
            <person name="Kalkreuter E."/>
            <person name="Kautsar S.A."/>
            <person name="Yang D."/>
            <person name="Bader C.D."/>
            <person name="Teijaro C.N."/>
            <person name="Fluegel L."/>
            <person name="Davis C.M."/>
            <person name="Simpson J.R."/>
            <person name="Lauterbach L."/>
            <person name="Steele A.D."/>
            <person name="Gui C."/>
            <person name="Meng S."/>
            <person name="Li G."/>
            <person name="Viehrig K."/>
            <person name="Ye F."/>
            <person name="Su P."/>
            <person name="Kiefer A.F."/>
            <person name="Nichols A."/>
            <person name="Cepeda A.J."/>
            <person name="Yan W."/>
            <person name="Fan B."/>
            <person name="Jiang Y."/>
            <person name="Adhikari A."/>
            <person name="Zheng C.-J."/>
            <person name="Schuster L."/>
            <person name="Cowan T.M."/>
            <person name="Smanski M.J."/>
            <person name="Chevrette M.G."/>
            <person name="De Carvalho L.P.S."/>
            <person name="Shen B."/>
        </authorList>
    </citation>
    <scope>NUCLEOTIDE SEQUENCE [LARGE SCALE GENOMIC DNA]</scope>
    <source>
        <strain evidence="3 4">NPDC049503</strain>
    </source>
</reference>
<comment type="caution">
    <text evidence="3">The sequence shown here is derived from an EMBL/GenBank/DDBJ whole genome shotgun (WGS) entry which is preliminary data.</text>
</comment>
<protein>
    <submittedName>
        <fullName evidence="3">Uncharacterized protein</fullName>
    </submittedName>
</protein>
<dbReference type="Proteomes" id="UP001612928">
    <property type="component" value="Unassembled WGS sequence"/>
</dbReference>
<dbReference type="RefSeq" id="WP_397025495.1">
    <property type="nucleotide sequence ID" value="NZ_JBITMB010000011.1"/>
</dbReference>
<feature type="compositionally biased region" description="Gly residues" evidence="1">
    <location>
        <begin position="707"/>
        <end position="717"/>
    </location>
</feature>
<accession>A0ABW8AE94</accession>
<name>A0ABW8AE94_9ACTN</name>
<keyword evidence="4" id="KW-1185">Reference proteome</keyword>
<feature type="compositionally biased region" description="Basic and acidic residues" evidence="1">
    <location>
        <begin position="718"/>
        <end position="727"/>
    </location>
</feature>
<feature type="region of interest" description="Disordered" evidence="1">
    <location>
        <begin position="670"/>
        <end position="727"/>
    </location>
</feature>
<evidence type="ECO:0000313" key="4">
    <source>
        <dbReference type="Proteomes" id="UP001612928"/>
    </source>
</evidence>
<keyword evidence="2" id="KW-0732">Signal</keyword>
<feature type="region of interest" description="Disordered" evidence="1">
    <location>
        <begin position="315"/>
        <end position="351"/>
    </location>
</feature>
<organism evidence="3 4">
    <name type="scientific">Nonomuraea indica</name>
    <dbReference type="NCBI Taxonomy" id="1581193"/>
    <lineage>
        <taxon>Bacteria</taxon>
        <taxon>Bacillati</taxon>
        <taxon>Actinomycetota</taxon>
        <taxon>Actinomycetes</taxon>
        <taxon>Streptosporangiales</taxon>
        <taxon>Streptosporangiaceae</taxon>
        <taxon>Nonomuraea</taxon>
    </lineage>
</organism>
<gene>
    <name evidence="3" type="ORF">ACIBP5_34480</name>
</gene>
<feature type="compositionally biased region" description="Basic and acidic residues" evidence="1">
    <location>
        <begin position="325"/>
        <end position="337"/>
    </location>
</feature>
<dbReference type="EMBL" id="JBITMB010000011">
    <property type="protein sequence ID" value="MFI7445105.1"/>
    <property type="molecule type" value="Genomic_DNA"/>
</dbReference>